<dbReference type="PROSITE" id="PS00463">
    <property type="entry name" value="ZN2_CY6_FUNGAL_1"/>
    <property type="match status" value="1"/>
</dbReference>
<reference evidence="4" key="1">
    <citation type="journal article" date="2023" name="Mol. Phylogenet. Evol.">
        <title>Genome-scale phylogeny and comparative genomics of the fungal order Sordariales.</title>
        <authorList>
            <person name="Hensen N."/>
            <person name="Bonometti L."/>
            <person name="Westerberg I."/>
            <person name="Brannstrom I.O."/>
            <person name="Guillou S."/>
            <person name="Cros-Aarteil S."/>
            <person name="Calhoun S."/>
            <person name="Haridas S."/>
            <person name="Kuo A."/>
            <person name="Mondo S."/>
            <person name="Pangilinan J."/>
            <person name="Riley R."/>
            <person name="LaButti K."/>
            <person name="Andreopoulos B."/>
            <person name="Lipzen A."/>
            <person name="Chen C."/>
            <person name="Yan M."/>
            <person name="Daum C."/>
            <person name="Ng V."/>
            <person name="Clum A."/>
            <person name="Steindorff A."/>
            <person name="Ohm R.A."/>
            <person name="Martin F."/>
            <person name="Silar P."/>
            <person name="Natvig D.O."/>
            <person name="Lalanne C."/>
            <person name="Gautier V."/>
            <person name="Ament-Velasquez S.L."/>
            <person name="Kruys A."/>
            <person name="Hutchinson M.I."/>
            <person name="Powell A.J."/>
            <person name="Barry K."/>
            <person name="Miller A.N."/>
            <person name="Grigoriev I.V."/>
            <person name="Debuchy R."/>
            <person name="Gladieux P."/>
            <person name="Hiltunen Thoren M."/>
            <person name="Johannesson H."/>
        </authorList>
    </citation>
    <scope>NUCLEOTIDE SEQUENCE</scope>
    <source>
        <strain evidence="4">CBS 232.78</strain>
    </source>
</reference>
<feature type="compositionally biased region" description="Polar residues" evidence="2">
    <location>
        <begin position="266"/>
        <end position="277"/>
    </location>
</feature>
<feature type="region of interest" description="Disordered" evidence="2">
    <location>
        <begin position="225"/>
        <end position="277"/>
    </location>
</feature>
<organism evidence="4 5">
    <name type="scientific">Podospora didyma</name>
    <dbReference type="NCBI Taxonomy" id="330526"/>
    <lineage>
        <taxon>Eukaryota</taxon>
        <taxon>Fungi</taxon>
        <taxon>Dikarya</taxon>
        <taxon>Ascomycota</taxon>
        <taxon>Pezizomycotina</taxon>
        <taxon>Sordariomycetes</taxon>
        <taxon>Sordariomycetidae</taxon>
        <taxon>Sordariales</taxon>
        <taxon>Podosporaceae</taxon>
        <taxon>Podospora</taxon>
    </lineage>
</organism>
<proteinExistence type="predicted"/>
<dbReference type="SMART" id="SM00066">
    <property type="entry name" value="GAL4"/>
    <property type="match status" value="1"/>
</dbReference>
<dbReference type="GO" id="GO:0008270">
    <property type="term" value="F:zinc ion binding"/>
    <property type="evidence" value="ECO:0007669"/>
    <property type="project" value="InterPro"/>
</dbReference>
<dbReference type="SUPFAM" id="SSF57701">
    <property type="entry name" value="Zn2/Cys6 DNA-binding domain"/>
    <property type="match status" value="1"/>
</dbReference>
<dbReference type="Gene3D" id="4.10.240.10">
    <property type="entry name" value="Zn(2)-C6 fungal-type DNA-binding domain"/>
    <property type="match status" value="1"/>
</dbReference>
<comment type="caution">
    <text evidence="4">The sequence shown here is derived from an EMBL/GenBank/DDBJ whole genome shotgun (WGS) entry which is preliminary data.</text>
</comment>
<dbReference type="InterPro" id="IPR036864">
    <property type="entry name" value="Zn2-C6_fun-type_DNA-bd_sf"/>
</dbReference>
<evidence type="ECO:0000313" key="5">
    <source>
        <dbReference type="Proteomes" id="UP001285441"/>
    </source>
</evidence>
<keyword evidence="1" id="KW-0539">Nucleus</keyword>
<name>A0AAE0NZ45_9PEZI</name>
<evidence type="ECO:0000256" key="1">
    <source>
        <dbReference type="ARBA" id="ARBA00023242"/>
    </source>
</evidence>
<dbReference type="CDD" id="cd00067">
    <property type="entry name" value="GAL4"/>
    <property type="match status" value="1"/>
</dbReference>
<dbReference type="EMBL" id="JAULSW010000002">
    <property type="protein sequence ID" value="KAK3390347.1"/>
    <property type="molecule type" value="Genomic_DNA"/>
</dbReference>
<sequence length="501" mass="55514">MWLASRPDMDFESDDLGQGARQRQGGPRLYHKKSKTGCTRCRARRVKCDETRPICNNCHRHSVPCHYDRVVRDESSHSPSATGSGGLPADSVSARSGNSELSAAGSFRTPPYRSSAHTTAAAAAFLPTSRRRLELLLMHNFTAHTSRAMAGAYMPAVCELWTTRIPRLALSYEPLLQALLAFSAQHMLVLAADTDASGGALPDISPAELAAFRASCLDSALRDHRESLSDGGDAKGGQGEGIVEGEVEGEEGRERERGRGRGGRGSNSPLPWNSSSRSADRVCFTSVLLMHDALAGLFNRRLSPYEPPLQWLGMARGVFFVGSAAMSVAIGDPESHFMTLVRAAEDMRDVYGPDPQEEPDAMTRFPELMDAKAADGETWLESETERADEDATEAYKHTVSQVAAMRRALDRGADWKALGRRLTTFAVMLRPKFVQLLRDRRPKAFVVLAHYFAVATYAAQLWWIGHVPFREYDALQEVIPAEWQHLLRWPREIVERHRLAR</sequence>
<reference evidence="4" key="2">
    <citation type="submission" date="2023-06" db="EMBL/GenBank/DDBJ databases">
        <authorList>
            <consortium name="Lawrence Berkeley National Laboratory"/>
            <person name="Haridas S."/>
            <person name="Hensen N."/>
            <person name="Bonometti L."/>
            <person name="Westerberg I."/>
            <person name="Brannstrom I.O."/>
            <person name="Guillou S."/>
            <person name="Cros-Aarteil S."/>
            <person name="Calhoun S."/>
            <person name="Kuo A."/>
            <person name="Mondo S."/>
            <person name="Pangilinan J."/>
            <person name="Riley R."/>
            <person name="LaButti K."/>
            <person name="Andreopoulos B."/>
            <person name="Lipzen A."/>
            <person name="Chen C."/>
            <person name="Yanf M."/>
            <person name="Daum C."/>
            <person name="Ng V."/>
            <person name="Clum A."/>
            <person name="Steindorff A."/>
            <person name="Ohm R."/>
            <person name="Martin F."/>
            <person name="Silar P."/>
            <person name="Natvig D."/>
            <person name="Lalanne C."/>
            <person name="Gautier V."/>
            <person name="Ament-velasquez S.L."/>
            <person name="Kruys A."/>
            <person name="Hutchinson M.I."/>
            <person name="Powell A.J."/>
            <person name="Barry K."/>
            <person name="Miller A.N."/>
            <person name="Grigoriev I.V."/>
            <person name="Debuchy R."/>
            <person name="Gladieux P."/>
            <person name="Thoren M.H."/>
            <person name="Johannesson H."/>
        </authorList>
    </citation>
    <scope>NUCLEOTIDE SEQUENCE</scope>
    <source>
        <strain evidence="4">CBS 232.78</strain>
    </source>
</reference>
<dbReference type="PROSITE" id="PS50048">
    <property type="entry name" value="ZN2_CY6_FUNGAL_2"/>
    <property type="match status" value="1"/>
</dbReference>
<evidence type="ECO:0000259" key="3">
    <source>
        <dbReference type="PROSITE" id="PS50048"/>
    </source>
</evidence>
<feature type="region of interest" description="Disordered" evidence="2">
    <location>
        <begin position="74"/>
        <end position="113"/>
    </location>
</feature>
<feature type="compositionally biased region" description="Low complexity" evidence="2">
    <location>
        <begin position="17"/>
        <end position="28"/>
    </location>
</feature>
<dbReference type="PANTHER" id="PTHR47657:SF14">
    <property type="entry name" value="ZN(2)-C6 FUNGAL-TYPE DOMAIN-CONTAINING PROTEIN"/>
    <property type="match status" value="1"/>
</dbReference>
<accession>A0AAE0NZ45</accession>
<dbReference type="AlphaFoldDB" id="A0AAE0NZ45"/>
<evidence type="ECO:0000313" key="4">
    <source>
        <dbReference type="EMBL" id="KAK3390347.1"/>
    </source>
</evidence>
<dbReference type="GO" id="GO:0000981">
    <property type="term" value="F:DNA-binding transcription factor activity, RNA polymerase II-specific"/>
    <property type="evidence" value="ECO:0007669"/>
    <property type="project" value="InterPro"/>
</dbReference>
<dbReference type="Pfam" id="PF00172">
    <property type="entry name" value="Zn_clus"/>
    <property type="match status" value="1"/>
</dbReference>
<keyword evidence="5" id="KW-1185">Reference proteome</keyword>
<dbReference type="InterPro" id="IPR052400">
    <property type="entry name" value="Zn2-C6_fungal_TF"/>
</dbReference>
<dbReference type="Proteomes" id="UP001285441">
    <property type="component" value="Unassembled WGS sequence"/>
</dbReference>
<dbReference type="PANTHER" id="PTHR47657">
    <property type="entry name" value="STEROL REGULATORY ELEMENT-BINDING PROTEIN ECM22"/>
    <property type="match status" value="1"/>
</dbReference>
<protein>
    <recommendedName>
        <fullName evidence="3">Zn(2)-C6 fungal-type domain-containing protein</fullName>
    </recommendedName>
</protein>
<gene>
    <name evidence="4" type="ORF">B0H63DRAFT_465319</name>
</gene>
<feature type="region of interest" description="Disordered" evidence="2">
    <location>
        <begin position="1"/>
        <end position="34"/>
    </location>
</feature>
<dbReference type="InterPro" id="IPR001138">
    <property type="entry name" value="Zn2Cys6_DnaBD"/>
</dbReference>
<feature type="compositionally biased region" description="Basic and acidic residues" evidence="2">
    <location>
        <begin position="250"/>
        <end position="259"/>
    </location>
</feature>
<feature type="domain" description="Zn(2)-C6 fungal-type" evidence="3">
    <location>
        <begin position="37"/>
        <end position="67"/>
    </location>
</feature>
<evidence type="ECO:0000256" key="2">
    <source>
        <dbReference type="SAM" id="MobiDB-lite"/>
    </source>
</evidence>